<sequence>MTQPDPSLAGVNGTSLTCSSMQSAGTDDAECIICFESLSSRGGSVPLPCDCKVLYCSHCWDRALAASMSACGWALCPSCRSPMQVDLEPKCGRLLFTRSPGGAPGQAMQDEWRKRLYEQAKPMQIQLLQEYGAKFRCSSLQGPLAAGGEPSPAAADSGTADRVMGDEPAASAADEAAAEPTLGASCSSSSRSPGDRSPTDSAQEPPRCVCGSRLACTSVRERVMSFIAEETPVPLSNSLLERLMLRPPIMCDLCSQQVSPAGNVWTCENGRRTVLHSVAYDVCEACFAYHAHGIEIPELSSSELGDSMELDEDSDRDELDPEDFDSEDEA</sequence>
<dbReference type="GO" id="GO:0008270">
    <property type="term" value="F:zinc ion binding"/>
    <property type="evidence" value="ECO:0007669"/>
    <property type="project" value="UniProtKB-KW"/>
</dbReference>
<protein>
    <recommendedName>
        <fullName evidence="3">RING-type domain-containing protein</fullName>
    </recommendedName>
</protein>
<feature type="compositionally biased region" description="Acidic residues" evidence="2">
    <location>
        <begin position="306"/>
        <end position="330"/>
    </location>
</feature>
<dbReference type="EMBL" id="CAJNNV010001822">
    <property type="protein sequence ID" value="CAE8585894.1"/>
    <property type="molecule type" value="Genomic_DNA"/>
</dbReference>
<keyword evidence="1" id="KW-0479">Metal-binding</keyword>
<dbReference type="InterPro" id="IPR001841">
    <property type="entry name" value="Znf_RING"/>
</dbReference>
<keyword evidence="1" id="KW-0863">Zinc-finger</keyword>
<dbReference type="SUPFAM" id="SSF57850">
    <property type="entry name" value="RING/U-box"/>
    <property type="match status" value="1"/>
</dbReference>
<evidence type="ECO:0000313" key="5">
    <source>
        <dbReference type="Proteomes" id="UP000654075"/>
    </source>
</evidence>
<comment type="caution">
    <text evidence="4">The sequence shown here is derived from an EMBL/GenBank/DDBJ whole genome shotgun (WGS) entry which is preliminary data.</text>
</comment>
<keyword evidence="5" id="KW-1185">Reference proteome</keyword>
<evidence type="ECO:0000256" key="1">
    <source>
        <dbReference type="PROSITE-ProRule" id="PRU00175"/>
    </source>
</evidence>
<evidence type="ECO:0000256" key="2">
    <source>
        <dbReference type="SAM" id="MobiDB-lite"/>
    </source>
</evidence>
<name>A0A813DGF9_POLGL</name>
<dbReference type="InterPro" id="IPR013083">
    <property type="entry name" value="Znf_RING/FYVE/PHD"/>
</dbReference>
<dbReference type="Gene3D" id="3.30.40.10">
    <property type="entry name" value="Zinc/RING finger domain, C3HC4 (zinc finger)"/>
    <property type="match status" value="1"/>
</dbReference>
<feature type="region of interest" description="Disordered" evidence="2">
    <location>
        <begin position="143"/>
        <end position="207"/>
    </location>
</feature>
<feature type="compositionally biased region" description="Low complexity" evidence="2">
    <location>
        <begin position="166"/>
        <end position="192"/>
    </location>
</feature>
<proteinExistence type="predicted"/>
<feature type="region of interest" description="Disordered" evidence="2">
    <location>
        <begin position="300"/>
        <end position="330"/>
    </location>
</feature>
<dbReference type="Proteomes" id="UP000654075">
    <property type="component" value="Unassembled WGS sequence"/>
</dbReference>
<dbReference type="PROSITE" id="PS50089">
    <property type="entry name" value="ZF_RING_2"/>
    <property type="match status" value="1"/>
</dbReference>
<evidence type="ECO:0000259" key="3">
    <source>
        <dbReference type="PROSITE" id="PS50089"/>
    </source>
</evidence>
<evidence type="ECO:0000313" key="4">
    <source>
        <dbReference type="EMBL" id="CAE8585894.1"/>
    </source>
</evidence>
<gene>
    <name evidence="4" type="ORF">PGLA1383_LOCUS4794</name>
</gene>
<reference evidence="4" key="1">
    <citation type="submission" date="2021-02" db="EMBL/GenBank/DDBJ databases">
        <authorList>
            <person name="Dougan E. K."/>
            <person name="Rhodes N."/>
            <person name="Thang M."/>
            <person name="Chan C."/>
        </authorList>
    </citation>
    <scope>NUCLEOTIDE SEQUENCE</scope>
</reference>
<keyword evidence="1" id="KW-0862">Zinc</keyword>
<feature type="domain" description="RING-type" evidence="3">
    <location>
        <begin position="31"/>
        <end position="80"/>
    </location>
</feature>
<accession>A0A813DGF9</accession>
<dbReference type="AlphaFoldDB" id="A0A813DGF9"/>
<organism evidence="4 5">
    <name type="scientific">Polarella glacialis</name>
    <name type="common">Dinoflagellate</name>
    <dbReference type="NCBI Taxonomy" id="89957"/>
    <lineage>
        <taxon>Eukaryota</taxon>
        <taxon>Sar</taxon>
        <taxon>Alveolata</taxon>
        <taxon>Dinophyceae</taxon>
        <taxon>Suessiales</taxon>
        <taxon>Suessiaceae</taxon>
        <taxon>Polarella</taxon>
    </lineage>
</organism>